<reference evidence="6 7" key="1">
    <citation type="submission" date="2011-04" db="EMBL/GenBank/DDBJ databases">
        <title>Complete sequence of Cellulomonas fimi ATCC 484.</title>
        <authorList>
            <consortium name="US DOE Joint Genome Institute"/>
            <person name="Lucas S."/>
            <person name="Han J."/>
            <person name="Lapidus A."/>
            <person name="Cheng J.-F."/>
            <person name="Goodwin L."/>
            <person name="Pitluck S."/>
            <person name="Peters L."/>
            <person name="Chertkov O."/>
            <person name="Detter J.C."/>
            <person name="Han C."/>
            <person name="Tapia R."/>
            <person name="Land M."/>
            <person name="Hauser L."/>
            <person name="Kyrpides N."/>
            <person name="Ivanova N."/>
            <person name="Ovchinnikova G."/>
            <person name="Pagani I."/>
            <person name="Mead D."/>
            <person name="Brumm P."/>
            <person name="Woyke T."/>
        </authorList>
    </citation>
    <scope>NUCLEOTIDE SEQUENCE [LARGE SCALE GENOMIC DNA]</scope>
    <source>
        <strain evidence="7">ATCC 484 / DSM 20113 / JCM 1341 / NBRC 15513 / NCIMB 8980 / NCTC 7547</strain>
    </source>
</reference>
<comment type="pathway">
    <text evidence="1">Cell wall biogenesis; cell wall polysaccharide biosynthesis.</text>
</comment>
<protein>
    <submittedName>
        <fullName evidence="6">Glycosyl transferase family 2</fullName>
    </submittedName>
</protein>
<sequence length="342" mass="37245">MTSAPADLTVVVLAYGDEPYLGAAVGAALDSRDVSLRMVVVDNGCTTDAVERLPDDPRVTVLRPGRNLGFTGGVDLGARDVTTPYLALLNSDAVPRPDTFARLVATLRDEPDVGIAGALVVLADEPQTVNSAGNPLHVLGLSWAGSMGTPAADAAGVRDVASASGACLVLPTAWWRELGGFPVEYFAYLEDLELGWRTWQHGRRVVVVGEAVAAHHYEFGRSPLKMYLVERNRLLLLLTTMQRRTLLLLAPPLLAFEAAIALVAVLQGWGRAKVRGWGWVLRHGGWIRARRRVVQGSRTVRDRDLAHLMTDRFEPAQMPLPASAAPLERVLQLYWRAVRRAL</sequence>
<dbReference type="Gene3D" id="3.90.550.10">
    <property type="entry name" value="Spore Coat Polysaccharide Biosynthesis Protein SpsA, Chain A"/>
    <property type="match status" value="1"/>
</dbReference>
<dbReference type="Proteomes" id="UP000008460">
    <property type="component" value="Chromosome"/>
</dbReference>
<dbReference type="Pfam" id="PF13641">
    <property type="entry name" value="Glyco_tranf_2_3"/>
    <property type="match status" value="1"/>
</dbReference>
<dbReference type="HOGENOM" id="CLU_023845_4_0_11"/>
<evidence type="ECO:0000256" key="2">
    <source>
        <dbReference type="ARBA" id="ARBA00006739"/>
    </source>
</evidence>
<keyword evidence="4 6" id="KW-0808">Transferase</keyword>
<dbReference type="InterPro" id="IPR029044">
    <property type="entry name" value="Nucleotide-diphossugar_trans"/>
</dbReference>
<dbReference type="GO" id="GO:0016757">
    <property type="term" value="F:glycosyltransferase activity"/>
    <property type="evidence" value="ECO:0007669"/>
    <property type="project" value="UniProtKB-KW"/>
</dbReference>
<evidence type="ECO:0000313" key="6">
    <source>
        <dbReference type="EMBL" id="AEE46626.1"/>
    </source>
</evidence>
<dbReference type="EMBL" id="CP002666">
    <property type="protein sequence ID" value="AEE46626.1"/>
    <property type="molecule type" value="Genomic_DNA"/>
</dbReference>
<keyword evidence="5" id="KW-0812">Transmembrane</keyword>
<evidence type="ECO:0000256" key="1">
    <source>
        <dbReference type="ARBA" id="ARBA00004776"/>
    </source>
</evidence>
<evidence type="ECO:0000256" key="5">
    <source>
        <dbReference type="SAM" id="Phobius"/>
    </source>
</evidence>
<dbReference type="SUPFAM" id="SSF53448">
    <property type="entry name" value="Nucleotide-diphospho-sugar transferases"/>
    <property type="match status" value="1"/>
</dbReference>
<feature type="transmembrane region" description="Helical" evidence="5">
    <location>
        <begin position="246"/>
        <end position="266"/>
    </location>
</feature>
<dbReference type="PANTHER" id="PTHR43179">
    <property type="entry name" value="RHAMNOSYLTRANSFERASE WBBL"/>
    <property type="match status" value="1"/>
</dbReference>
<dbReference type="eggNOG" id="COG1216">
    <property type="taxonomic scope" value="Bacteria"/>
</dbReference>
<evidence type="ECO:0000313" key="7">
    <source>
        <dbReference type="Proteomes" id="UP000008460"/>
    </source>
</evidence>
<accession>F4H4F0</accession>
<dbReference type="STRING" id="590998.Celf_2500"/>
<dbReference type="PANTHER" id="PTHR43179:SF12">
    <property type="entry name" value="GALACTOFURANOSYLTRANSFERASE GLFT2"/>
    <property type="match status" value="1"/>
</dbReference>
<dbReference type="AlphaFoldDB" id="F4H4F0"/>
<comment type="similarity">
    <text evidence="2">Belongs to the glycosyltransferase 2 family.</text>
</comment>
<keyword evidence="7" id="KW-1185">Reference proteome</keyword>
<proteinExistence type="inferred from homology"/>
<gene>
    <name evidence="6" type="ordered locus">Celf_2500</name>
</gene>
<organism evidence="6 7">
    <name type="scientific">Cellulomonas fimi (strain ATCC 484 / DSM 20113 / JCM 1341 / CCUG 24087 / LMG 16345 / NBRC 15513 / NCIMB 8980 / NCTC 7547 / NRS-133)</name>
    <dbReference type="NCBI Taxonomy" id="590998"/>
    <lineage>
        <taxon>Bacteria</taxon>
        <taxon>Bacillati</taxon>
        <taxon>Actinomycetota</taxon>
        <taxon>Actinomycetes</taxon>
        <taxon>Micrococcales</taxon>
        <taxon>Cellulomonadaceae</taxon>
        <taxon>Cellulomonas</taxon>
    </lineage>
</organism>
<dbReference type="KEGG" id="cfi:Celf_2500"/>
<keyword evidence="3" id="KW-0328">Glycosyltransferase</keyword>
<name>F4H4F0_CELFA</name>
<evidence type="ECO:0000256" key="3">
    <source>
        <dbReference type="ARBA" id="ARBA00022676"/>
    </source>
</evidence>
<keyword evidence="5" id="KW-1133">Transmembrane helix</keyword>
<keyword evidence="5" id="KW-0472">Membrane</keyword>
<evidence type="ECO:0000256" key="4">
    <source>
        <dbReference type="ARBA" id="ARBA00022679"/>
    </source>
</evidence>